<dbReference type="SMART" id="SM01323">
    <property type="entry name" value="YajC"/>
    <property type="match status" value="1"/>
</dbReference>
<keyword evidence="8 9" id="KW-0472">Membrane</keyword>
<dbReference type="GO" id="GO:0005886">
    <property type="term" value="C:plasma membrane"/>
    <property type="evidence" value="ECO:0007669"/>
    <property type="project" value="UniProtKB-SubCell"/>
</dbReference>
<gene>
    <name evidence="10" type="ORF">METZ01_LOCUS199306</name>
</gene>
<evidence type="ECO:0000256" key="2">
    <source>
        <dbReference type="ARBA" id="ARBA00022448"/>
    </source>
</evidence>
<comment type="subcellular location">
    <subcellularLocation>
        <location evidence="1">Cell membrane</location>
        <topology evidence="1">Single-pass membrane protein</topology>
    </subcellularLocation>
</comment>
<keyword evidence="5" id="KW-0653">Protein transport</keyword>
<dbReference type="InterPro" id="IPR003849">
    <property type="entry name" value="Preprotein_translocase_YajC"/>
</dbReference>
<dbReference type="PRINTS" id="PR01853">
    <property type="entry name" value="YAJCTRNLCASE"/>
</dbReference>
<evidence type="ECO:0000256" key="9">
    <source>
        <dbReference type="SAM" id="Phobius"/>
    </source>
</evidence>
<evidence type="ECO:0000256" key="5">
    <source>
        <dbReference type="ARBA" id="ARBA00022927"/>
    </source>
</evidence>
<dbReference type="PANTHER" id="PTHR33909">
    <property type="entry name" value="SEC TRANSLOCON ACCESSORY COMPLEX SUBUNIT YAJC"/>
    <property type="match status" value="1"/>
</dbReference>
<feature type="transmembrane region" description="Helical" evidence="9">
    <location>
        <begin position="20"/>
        <end position="39"/>
    </location>
</feature>
<name>A0A382E7Y7_9ZZZZ</name>
<dbReference type="GO" id="GO:0015031">
    <property type="term" value="P:protein transport"/>
    <property type="evidence" value="ECO:0007669"/>
    <property type="project" value="UniProtKB-KW"/>
</dbReference>
<dbReference type="AlphaFoldDB" id="A0A382E7Y7"/>
<protein>
    <recommendedName>
        <fullName evidence="11">Preprotein translocase subunit YajC</fullName>
    </recommendedName>
</protein>
<dbReference type="PANTHER" id="PTHR33909:SF1">
    <property type="entry name" value="SEC TRANSLOCON ACCESSORY COMPLEX SUBUNIT YAJC"/>
    <property type="match status" value="1"/>
</dbReference>
<keyword evidence="6 9" id="KW-1133">Transmembrane helix</keyword>
<dbReference type="Pfam" id="PF02699">
    <property type="entry name" value="YajC"/>
    <property type="match status" value="1"/>
</dbReference>
<evidence type="ECO:0000256" key="6">
    <source>
        <dbReference type="ARBA" id="ARBA00022989"/>
    </source>
</evidence>
<dbReference type="EMBL" id="UINC01043025">
    <property type="protein sequence ID" value="SVB46452.1"/>
    <property type="molecule type" value="Genomic_DNA"/>
</dbReference>
<evidence type="ECO:0000256" key="8">
    <source>
        <dbReference type="ARBA" id="ARBA00023136"/>
    </source>
</evidence>
<evidence type="ECO:0000313" key="10">
    <source>
        <dbReference type="EMBL" id="SVB46452.1"/>
    </source>
</evidence>
<evidence type="ECO:0000256" key="1">
    <source>
        <dbReference type="ARBA" id="ARBA00004162"/>
    </source>
</evidence>
<proteinExistence type="predicted"/>
<evidence type="ECO:0000256" key="3">
    <source>
        <dbReference type="ARBA" id="ARBA00022475"/>
    </source>
</evidence>
<sequence length="111" mass="12429">MSYDHTQLILLAQGQPQGSPMLMIGYMGIFFVLMYFLLIRPQKLQAKKQKEMQDNLKSGASVVTRGGVVGTVQSVKENAVTVRSLESKFEVEKHAIERVISNNSDLKTDNK</sequence>
<keyword evidence="2" id="KW-0813">Transport</keyword>
<keyword evidence="3" id="KW-1003">Cell membrane</keyword>
<evidence type="ECO:0008006" key="11">
    <source>
        <dbReference type="Google" id="ProtNLM"/>
    </source>
</evidence>
<dbReference type="NCBIfam" id="TIGR00739">
    <property type="entry name" value="yajC"/>
    <property type="match status" value="1"/>
</dbReference>
<reference evidence="10" key="1">
    <citation type="submission" date="2018-05" db="EMBL/GenBank/DDBJ databases">
        <authorList>
            <person name="Lanie J.A."/>
            <person name="Ng W.-L."/>
            <person name="Kazmierczak K.M."/>
            <person name="Andrzejewski T.M."/>
            <person name="Davidsen T.M."/>
            <person name="Wayne K.J."/>
            <person name="Tettelin H."/>
            <person name="Glass J.I."/>
            <person name="Rusch D."/>
            <person name="Podicherti R."/>
            <person name="Tsui H.-C.T."/>
            <person name="Winkler M.E."/>
        </authorList>
    </citation>
    <scope>NUCLEOTIDE SEQUENCE</scope>
</reference>
<organism evidence="10">
    <name type="scientific">marine metagenome</name>
    <dbReference type="NCBI Taxonomy" id="408172"/>
    <lineage>
        <taxon>unclassified sequences</taxon>
        <taxon>metagenomes</taxon>
        <taxon>ecological metagenomes</taxon>
    </lineage>
</organism>
<accession>A0A382E7Y7</accession>
<evidence type="ECO:0000256" key="4">
    <source>
        <dbReference type="ARBA" id="ARBA00022692"/>
    </source>
</evidence>
<evidence type="ECO:0000256" key="7">
    <source>
        <dbReference type="ARBA" id="ARBA00023010"/>
    </source>
</evidence>
<keyword evidence="4 9" id="KW-0812">Transmembrane</keyword>
<keyword evidence="7" id="KW-0811">Translocation</keyword>